<evidence type="ECO:0000256" key="17">
    <source>
        <dbReference type="ARBA" id="ARBA00047493"/>
    </source>
</evidence>
<dbReference type="Pfam" id="PF08245">
    <property type="entry name" value="Mur_ligase_M"/>
    <property type="match status" value="1"/>
</dbReference>
<dbReference type="EC" id="6.3.2.12" evidence="5"/>
<dbReference type="SUPFAM" id="SSF53244">
    <property type="entry name" value="MurD-like peptide ligases, peptide-binding domain"/>
    <property type="match status" value="1"/>
</dbReference>
<evidence type="ECO:0000256" key="10">
    <source>
        <dbReference type="ARBA" id="ARBA00022741"/>
    </source>
</evidence>
<organism evidence="24 25">
    <name type="scientific">Desulfofustis limnaeus</name>
    <dbReference type="NCBI Taxonomy" id="2740163"/>
    <lineage>
        <taxon>Bacteria</taxon>
        <taxon>Pseudomonadati</taxon>
        <taxon>Thermodesulfobacteriota</taxon>
        <taxon>Desulfobulbia</taxon>
        <taxon>Desulfobulbales</taxon>
        <taxon>Desulfocapsaceae</taxon>
        <taxon>Desulfofustis</taxon>
    </lineage>
</organism>
<evidence type="ECO:0000313" key="24">
    <source>
        <dbReference type="EMBL" id="BDD87989.1"/>
    </source>
</evidence>
<evidence type="ECO:0000256" key="3">
    <source>
        <dbReference type="ARBA" id="ARBA00005150"/>
    </source>
</evidence>
<evidence type="ECO:0000256" key="19">
    <source>
        <dbReference type="ARBA" id="ARBA00049035"/>
    </source>
</evidence>
<evidence type="ECO:0000256" key="21">
    <source>
        <dbReference type="PIRNR" id="PIRNR001563"/>
    </source>
</evidence>
<comment type="catalytic activity">
    <reaction evidence="20">
        <text>7,8-dihydropteroate + L-glutamate + ATP = 7,8-dihydrofolate + ADP + phosphate + H(+)</text>
        <dbReference type="Rhea" id="RHEA:23584"/>
        <dbReference type="ChEBI" id="CHEBI:15378"/>
        <dbReference type="ChEBI" id="CHEBI:17839"/>
        <dbReference type="ChEBI" id="CHEBI:29985"/>
        <dbReference type="ChEBI" id="CHEBI:30616"/>
        <dbReference type="ChEBI" id="CHEBI:43474"/>
        <dbReference type="ChEBI" id="CHEBI:57451"/>
        <dbReference type="ChEBI" id="CHEBI:456216"/>
        <dbReference type="EC" id="6.3.2.12"/>
    </reaction>
</comment>
<comment type="pathway">
    <text evidence="2">Cofactor biosynthesis; tetrahydrofolate biosynthesis; 7,8-dihydrofolate from 2-amino-4-hydroxy-6-hydroxymethyl-7,8-dihydropteridine diphosphate and 4-aminobenzoate: step 2/2.</text>
</comment>
<evidence type="ECO:0000256" key="20">
    <source>
        <dbReference type="ARBA" id="ARBA00049161"/>
    </source>
</evidence>
<evidence type="ECO:0000256" key="6">
    <source>
        <dbReference type="ARBA" id="ARBA00013025"/>
    </source>
</evidence>
<sequence length="450" mass="49200">MSNSDITTFEQACRYLDDLQMHKIKLGLEAMQGILARLGSPEQRCPAVHVAGTNGKGSVCTMLRTMLSGAGYRTGLFTSPHLSSVRERFRIDERFIGEDEFTRLMERVRRALGPERITYFECTTALAFCWFAEQECDLVILETGMGGRLDATNVVAPLVSVITTVSFDHQQYLGDTLEKIAYEKAGIIKDGRPVISGVTADPARTVIERTCAERSAPLQLLGRDFRVVSGENGRWAWQSSDGKTVIDNLPATRNGVWQLDNSALAVAAAVLLRRTDYVVADEVMRAGIGRAFWPGRMELIELPVAALPAAAANRTQTESVRFLLDGAHNPAGIDCLVDAIEKQFSYDQLIVVWASMSDKDYRPMLADIAAIADYLLLTKPQSERAASPEELARAAGSTGKAQLSTHQSVADALHHAIGLARQNDLIVAAGSLYLIGEFRRLLVGEVVSVD</sequence>
<dbReference type="PROSITE" id="PS01012">
    <property type="entry name" value="FOLYLPOLYGLU_SYNT_2"/>
    <property type="match status" value="1"/>
</dbReference>
<name>A0ABN6M9I4_9BACT</name>
<dbReference type="NCBIfam" id="TIGR01499">
    <property type="entry name" value="folC"/>
    <property type="match status" value="1"/>
</dbReference>
<evidence type="ECO:0000256" key="7">
    <source>
        <dbReference type="ARBA" id="ARBA00019357"/>
    </source>
</evidence>
<comment type="catalytic activity">
    <reaction evidence="17">
        <text>(6S)-5,6,7,8-tetrahydrofolyl-(gamma-L-Glu)(n) + L-glutamate + ATP = (6S)-5,6,7,8-tetrahydrofolyl-(gamma-L-Glu)(n+1) + ADP + phosphate + H(+)</text>
        <dbReference type="Rhea" id="RHEA:10580"/>
        <dbReference type="Rhea" id="RHEA-COMP:14738"/>
        <dbReference type="Rhea" id="RHEA-COMP:14740"/>
        <dbReference type="ChEBI" id="CHEBI:15378"/>
        <dbReference type="ChEBI" id="CHEBI:29985"/>
        <dbReference type="ChEBI" id="CHEBI:30616"/>
        <dbReference type="ChEBI" id="CHEBI:43474"/>
        <dbReference type="ChEBI" id="CHEBI:141005"/>
        <dbReference type="ChEBI" id="CHEBI:456216"/>
        <dbReference type="EC" id="6.3.2.17"/>
    </reaction>
</comment>
<keyword evidence="13" id="KW-0289">Folate biosynthesis</keyword>
<evidence type="ECO:0000259" key="23">
    <source>
        <dbReference type="Pfam" id="PF08245"/>
    </source>
</evidence>
<evidence type="ECO:0000256" key="9">
    <source>
        <dbReference type="ARBA" id="ARBA00022723"/>
    </source>
</evidence>
<evidence type="ECO:0000313" key="25">
    <source>
        <dbReference type="Proteomes" id="UP000830055"/>
    </source>
</evidence>
<keyword evidence="25" id="KW-1185">Reference proteome</keyword>
<comment type="pathway">
    <text evidence="3">Cofactor biosynthesis; tetrahydrofolylpolyglutamate biosynthesis.</text>
</comment>
<dbReference type="PANTHER" id="PTHR11136">
    <property type="entry name" value="FOLYLPOLYGLUTAMATE SYNTHASE-RELATED"/>
    <property type="match status" value="1"/>
</dbReference>
<evidence type="ECO:0000256" key="16">
    <source>
        <dbReference type="ARBA" id="ARBA00032510"/>
    </source>
</evidence>
<accession>A0ABN6M9I4</accession>
<dbReference type="EC" id="6.3.2.17" evidence="6"/>
<dbReference type="EMBL" id="AP025516">
    <property type="protein sequence ID" value="BDD87989.1"/>
    <property type="molecule type" value="Genomic_DNA"/>
</dbReference>
<dbReference type="InterPro" id="IPR001645">
    <property type="entry name" value="Folylpolyglutamate_synth"/>
</dbReference>
<dbReference type="PROSITE" id="PS01011">
    <property type="entry name" value="FOLYLPOLYGLU_SYNT_1"/>
    <property type="match status" value="1"/>
</dbReference>
<reference evidence="24 25" key="1">
    <citation type="submission" date="2022-01" db="EMBL/GenBank/DDBJ databases">
        <title>Desulfofustis limnae sp. nov., a novel mesophilic sulfate-reducing bacterium isolated from marsh soil.</title>
        <authorList>
            <person name="Watanabe M."/>
            <person name="Takahashi A."/>
            <person name="Kojima H."/>
            <person name="Fukui M."/>
        </authorList>
    </citation>
    <scope>NUCLEOTIDE SEQUENCE [LARGE SCALE GENOMIC DNA]</scope>
    <source>
        <strain evidence="24 25">PPLL</strain>
    </source>
</reference>
<dbReference type="Gene3D" id="3.90.190.20">
    <property type="entry name" value="Mur ligase, C-terminal domain"/>
    <property type="match status" value="1"/>
</dbReference>
<dbReference type="SUPFAM" id="SSF53623">
    <property type="entry name" value="MurD-like peptide ligases, catalytic domain"/>
    <property type="match status" value="1"/>
</dbReference>
<feature type="domain" description="Mur ligase central" evidence="23">
    <location>
        <begin position="50"/>
        <end position="190"/>
    </location>
</feature>
<evidence type="ECO:0000256" key="2">
    <source>
        <dbReference type="ARBA" id="ARBA00004799"/>
    </source>
</evidence>
<dbReference type="InterPro" id="IPR036615">
    <property type="entry name" value="Mur_ligase_C_dom_sf"/>
</dbReference>
<evidence type="ECO:0000256" key="12">
    <source>
        <dbReference type="ARBA" id="ARBA00022842"/>
    </source>
</evidence>
<evidence type="ECO:0000256" key="8">
    <source>
        <dbReference type="ARBA" id="ARBA00022598"/>
    </source>
</evidence>
<dbReference type="Pfam" id="PF02875">
    <property type="entry name" value="Mur_ligase_C"/>
    <property type="match status" value="1"/>
</dbReference>
<evidence type="ECO:0000256" key="4">
    <source>
        <dbReference type="ARBA" id="ARBA00008276"/>
    </source>
</evidence>
<evidence type="ECO:0000256" key="15">
    <source>
        <dbReference type="ARBA" id="ARBA00030592"/>
    </source>
</evidence>
<feature type="domain" description="Mur ligase C-terminal" evidence="22">
    <location>
        <begin position="318"/>
        <end position="431"/>
    </location>
</feature>
<dbReference type="Gene3D" id="3.40.1190.10">
    <property type="entry name" value="Mur-like, catalytic domain"/>
    <property type="match status" value="1"/>
</dbReference>
<keyword evidence="10 21" id="KW-0547">Nucleotide-binding</keyword>
<proteinExistence type="inferred from homology"/>
<comment type="catalytic activity">
    <reaction evidence="19">
        <text>(6R)-5,10-methylenetetrahydrofolyl-(gamma-L-Glu)(n) + L-glutamate + ATP = (6R)-5,10-methylenetetrahydrofolyl-(gamma-L-Glu)(n+1) + ADP + phosphate + H(+)</text>
        <dbReference type="Rhea" id="RHEA:51912"/>
        <dbReference type="Rhea" id="RHEA-COMP:13257"/>
        <dbReference type="Rhea" id="RHEA-COMP:13258"/>
        <dbReference type="ChEBI" id="CHEBI:15378"/>
        <dbReference type="ChEBI" id="CHEBI:29985"/>
        <dbReference type="ChEBI" id="CHEBI:30616"/>
        <dbReference type="ChEBI" id="CHEBI:43474"/>
        <dbReference type="ChEBI" id="CHEBI:136572"/>
        <dbReference type="ChEBI" id="CHEBI:456216"/>
        <dbReference type="EC" id="6.3.2.17"/>
    </reaction>
</comment>
<dbReference type="Proteomes" id="UP000830055">
    <property type="component" value="Chromosome"/>
</dbReference>
<evidence type="ECO:0000256" key="1">
    <source>
        <dbReference type="ARBA" id="ARBA00002714"/>
    </source>
</evidence>
<comment type="function">
    <text evidence="1">Functions in two distinct reactions of the de novo folate biosynthetic pathway. Catalyzes the addition of a glutamate residue to dihydropteroate (7,8-dihydropteroate or H2Pte) to form dihydrofolate (7,8-dihydrofolate monoglutamate or H2Pte-Glu). Also catalyzes successive additions of L-glutamate to tetrahydrofolate or 10-formyltetrahydrofolate or 5,10-methylenetetrahydrofolate, leading to folylpolyglutamate derivatives.</text>
</comment>
<dbReference type="PANTHER" id="PTHR11136:SF0">
    <property type="entry name" value="DIHYDROFOLATE SYNTHETASE-RELATED"/>
    <property type="match status" value="1"/>
</dbReference>
<evidence type="ECO:0000256" key="18">
    <source>
        <dbReference type="ARBA" id="ARBA00047808"/>
    </source>
</evidence>
<evidence type="ECO:0000256" key="5">
    <source>
        <dbReference type="ARBA" id="ARBA00013023"/>
    </source>
</evidence>
<dbReference type="InterPro" id="IPR013221">
    <property type="entry name" value="Mur_ligase_cen"/>
</dbReference>
<dbReference type="InterPro" id="IPR018109">
    <property type="entry name" value="Folylpolyglutamate_synth_CS"/>
</dbReference>
<dbReference type="RefSeq" id="WP_284151384.1">
    <property type="nucleotide sequence ID" value="NZ_AP025516.1"/>
</dbReference>
<keyword evidence="11 21" id="KW-0067">ATP-binding</keyword>
<dbReference type="InterPro" id="IPR036565">
    <property type="entry name" value="Mur-like_cat_sf"/>
</dbReference>
<keyword evidence="9" id="KW-0479">Metal-binding</keyword>
<evidence type="ECO:0000256" key="14">
    <source>
        <dbReference type="ARBA" id="ARBA00030048"/>
    </source>
</evidence>
<protein>
    <recommendedName>
        <fullName evidence="7">Dihydrofolate synthase/folylpolyglutamate synthase</fullName>
        <ecNumber evidence="5">6.3.2.12</ecNumber>
        <ecNumber evidence="6">6.3.2.17</ecNumber>
    </recommendedName>
    <alternativeName>
        <fullName evidence="16">Folylpoly-gamma-glutamate synthetase-dihydrofolate synthetase</fullName>
    </alternativeName>
    <alternativeName>
        <fullName evidence="14">Folylpolyglutamate synthetase</fullName>
    </alternativeName>
    <alternativeName>
        <fullName evidence="15">Tetrahydrofolylpolyglutamate synthase</fullName>
    </alternativeName>
</protein>
<evidence type="ECO:0000256" key="13">
    <source>
        <dbReference type="ARBA" id="ARBA00022909"/>
    </source>
</evidence>
<keyword evidence="8 21" id="KW-0436">Ligase</keyword>
<keyword evidence="12" id="KW-0460">Magnesium</keyword>
<comment type="catalytic activity">
    <reaction evidence="18">
        <text>10-formyltetrahydrofolyl-(gamma-L-Glu)(n) + L-glutamate + ATP = 10-formyltetrahydrofolyl-(gamma-L-Glu)(n+1) + ADP + phosphate + H(+)</text>
        <dbReference type="Rhea" id="RHEA:51904"/>
        <dbReference type="Rhea" id="RHEA-COMP:13088"/>
        <dbReference type="Rhea" id="RHEA-COMP:14300"/>
        <dbReference type="ChEBI" id="CHEBI:15378"/>
        <dbReference type="ChEBI" id="CHEBI:29985"/>
        <dbReference type="ChEBI" id="CHEBI:30616"/>
        <dbReference type="ChEBI" id="CHEBI:43474"/>
        <dbReference type="ChEBI" id="CHEBI:134413"/>
        <dbReference type="ChEBI" id="CHEBI:456216"/>
        <dbReference type="EC" id="6.3.2.17"/>
    </reaction>
</comment>
<evidence type="ECO:0000259" key="22">
    <source>
        <dbReference type="Pfam" id="PF02875"/>
    </source>
</evidence>
<dbReference type="InterPro" id="IPR004101">
    <property type="entry name" value="Mur_ligase_C"/>
</dbReference>
<gene>
    <name evidence="24" type="primary">folC</name>
    <name evidence="24" type="ORF">DPPLL_23540</name>
</gene>
<comment type="similarity">
    <text evidence="4 21">Belongs to the folylpolyglutamate synthase family.</text>
</comment>
<dbReference type="PIRSF" id="PIRSF001563">
    <property type="entry name" value="Folylpolyglu_synth"/>
    <property type="match status" value="1"/>
</dbReference>
<evidence type="ECO:0000256" key="11">
    <source>
        <dbReference type="ARBA" id="ARBA00022840"/>
    </source>
</evidence>